<evidence type="ECO:0000256" key="1">
    <source>
        <dbReference type="ARBA" id="ARBA00006249"/>
    </source>
</evidence>
<keyword evidence="4 8" id="KW-0732">Signal</keyword>
<name>A0A1G7Q3J6_9BACT</name>
<dbReference type="Pfam" id="PF07519">
    <property type="entry name" value="Tannase"/>
    <property type="match status" value="1"/>
</dbReference>
<evidence type="ECO:0000313" key="9">
    <source>
        <dbReference type="EMBL" id="SDF93064.1"/>
    </source>
</evidence>
<feature type="signal peptide" evidence="8">
    <location>
        <begin position="1"/>
        <end position="20"/>
    </location>
</feature>
<feature type="chain" id="PRO_5009242360" evidence="8">
    <location>
        <begin position="21"/>
        <end position="519"/>
    </location>
</feature>
<evidence type="ECO:0000256" key="6">
    <source>
        <dbReference type="ARBA" id="ARBA00022837"/>
    </source>
</evidence>
<dbReference type="RefSeq" id="WP_231966613.1">
    <property type="nucleotide sequence ID" value="NZ_LT629690.1"/>
</dbReference>
<evidence type="ECO:0000256" key="3">
    <source>
        <dbReference type="ARBA" id="ARBA00022723"/>
    </source>
</evidence>
<organism evidence="9 10">
    <name type="scientific">Terriglobus roseus</name>
    <dbReference type="NCBI Taxonomy" id="392734"/>
    <lineage>
        <taxon>Bacteria</taxon>
        <taxon>Pseudomonadati</taxon>
        <taxon>Acidobacteriota</taxon>
        <taxon>Terriglobia</taxon>
        <taxon>Terriglobales</taxon>
        <taxon>Acidobacteriaceae</taxon>
        <taxon>Terriglobus</taxon>
    </lineage>
</organism>
<dbReference type="EMBL" id="LT629690">
    <property type="protein sequence ID" value="SDF93064.1"/>
    <property type="molecule type" value="Genomic_DNA"/>
</dbReference>
<keyword evidence="5" id="KW-0378">Hydrolase</keyword>
<evidence type="ECO:0000313" key="10">
    <source>
        <dbReference type="Proteomes" id="UP000182427"/>
    </source>
</evidence>
<keyword evidence="10" id="KW-1185">Reference proteome</keyword>
<dbReference type="Proteomes" id="UP000182427">
    <property type="component" value="Chromosome I"/>
</dbReference>
<keyword evidence="3" id="KW-0479">Metal-binding</keyword>
<reference evidence="9 10" key="1">
    <citation type="submission" date="2016-10" db="EMBL/GenBank/DDBJ databases">
        <authorList>
            <person name="de Groot N.N."/>
        </authorList>
    </citation>
    <scope>NUCLEOTIDE SEQUENCE [LARGE SCALE GENOMIC DNA]</scope>
    <source>
        <strain evidence="9 10">GAS232</strain>
    </source>
</reference>
<keyword evidence="6" id="KW-0106">Calcium</keyword>
<dbReference type="GO" id="GO:0052689">
    <property type="term" value="F:carboxylic ester hydrolase activity"/>
    <property type="evidence" value="ECO:0007669"/>
    <property type="project" value="UniProtKB-KW"/>
</dbReference>
<dbReference type="AlphaFoldDB" id="A0A1G7Q3J6"/>
<evidence type="ECO:0000256" key="7">
    <source>
        <dbReference type="ARBA" id="ARBA00023157"/>
    </source>
</evidence>
<dbReference type="GO" id="GO:0046872">
    <property type="term" value="F:metal ion binding"/>
    <property type="evidence" value="ECO:0007669"/>
    <property type="project" value="UniProtKB-KW"/>
</dbReference>
<dbReference type="SUPFAM" id="SSF53474">
    <property type="entry name" value="alpha/beta-Hydrolases"/>
    <property type="match status" value="1"/>
</dbReference>
<sequence>MIRSSLLALSLISLPASAFAAQDCASLKKVAVPDATILSATEVPSQPFAAPISTPGLMLPPLCVVKGILHPTTDSKIRFEVWLPQTGWNGKIVDVGNGGFAGSIGYQQMGANVLAGYATGDSDAGHQADSEDASWAFGHPEKIKDFAWRAVHLTAGVSKIMVKAYYGKPQEKAYFDSCSDGGREALMEAQRFPQDYDGILAGAPANNWTHMLTNGLAMAQAMGDDPTAFFSSMKLPAIHAASLAACDAQDGVKDGILTDPEHCRFDPAVLTCKGAEDTSCLTPKQVQTLHALYGGSKDAKGQTIFPGYVPGDEGAGWKSWILGTAPTTGSGGAYVTNYFRYMVYNDPKWNPLAANTEDALRRGMESAAKEVDATNADLSAFAAHGGKLILYHGWNDPGISPWNTVNYFNDVKKTMGEAKAAQTVRLFMAPGVEHCLGGPGPSLFGQLGFPAANGKGTGAMDLLQVWVEKGTAPEIILATTPKDPRVPQIVRPLCAYPKRAVYNGKGDPNQPDSFTCKAN</sequence>
<dbReference type="InterPro" id="IPR029058">
    <property type="entry name" value="AB_hydrolase_fold"/>
</dbReference>
<protein>
    <submittedName>
        <fullName evidence="9">Feruloyl esterase</fullName>
    </submittedName>
</protein>
<dbReference type="PANTHER" id="PTHR33938:SF15">
    <property type="entry name" value="FERULOYL ESTERASE B-RELATED"/>
    <property type="match status" value="1"/>
</dbReference>
<evidence type="ECO:0000256" key="5">
    <source>
        <dbReference type="ARBA" id="ARBA00022801"/>
    </source>
</evidence>
<accession>A0A1G7Q3J6</accession>
<evidence type="ECO:0000256" key="2">
    <source>
        <dbReference type="ARBA" id="ARBA00022487"/>
    </source>
</evidence>
<dbReference type="InterPro" id="IPR011118">
    <property type="entry name" value="Tannase/feruloyl_esterase"/>
</dbReference>
<keyword evidence="7" id="KW-1015">Disulfide bond</keyword>
<evidence type="ECO:0000256" key="4">
    <source>
        <dbReference type="ARBA" id="ARBA00022729"/>
    </source>
</evidence>
<proteinExistence type="inferred from homology"/>
<gene>
    <name evidence="9" type="ORF">SAMN05444167_3730</name>
</gene>
<comment type="similarity">
    <text evidence="1">Belongs to the tannase family.</text>
</comment>
<dbReference type="PANTHER" id="PTHR33938">
    <property type="entry name" value="FERULOYL ESTERASE B-RELATED"/>
    <property type="match status" value="1"/>
</dbReference>
<evidence type="ECO:0000256" key="8">
    <source>
        <dbReference type="SAM" id="SignalP"/>
    </source>
</evidence>
<keyword evidence="2" id="KW-0719">Serine esterase</keyword>